<keyword evidence="8" id="KW-0460">Magnesium</keyword>
<evidence type="ECO:0000256" key="9">
    <source>
        <dbReference type="SAM" id="MobiDB-lite"/>
    </source>
</evidence>
<feature type="transmembrane region" description="Helical" evidence="8">
    <location>
        <begin position="118"/>
        <end position="138"/>
    </location>
</feature>
<keyword evidence="8" id="KW-0813">Transport</keyword>
<protein>
    <recommendedName>
        <fullName evidence="8">Probable magnesium transporter</fullName>
    </recommendedName>
</protein>
<feature type="transmembrane region" description="Helical" evidence="8">
    <location>
        <begin position="254"/>
        <end position="274"/>
    </location>
</feature>
<dbReference type="Pfam" id="PF05653">
    <property type="entry name" value="Mg_trans_NIPA"/>
    <property type="match status" value="1"/>
</dbReference>
<evidence type="ECO:0000256" key="5">
    <source>
        <dbReference type="ARBA" id="ARBA00022989"/>
    </source>
</evidence>
<evidence type="ECO:0000256" key="8">
    <source>
        <dbReference type="RuleBase" id="RU363078"/>
    </source>
</evidence>
<keyword evidence="11" id="KW-1185">Reference proteome</keyword>
<comment type="function">
    <text evidence="7 8">Acts as a Mg(2+) transporter. Can also transport other divalent cations such as Fe(2+), Sr(2+), Ba(2+), Mn(2+) and Co(2+) but to a much less extent than Mg(2+).</text>
</comment>
<reference evidence="10 11" key="1">
    <citation type="submission" date="2024-01" db="EMBL/GenBank/DDBJ databases">
        <title>The genomes of 5 underutilized Papilionoideae crops provide insights into root nodulation and disease resistanc.</title>
        <authorList>
            <person name="Yuan L."/>
        </authorList>
    </citation>
    <scope>NUCLEOTIDE SEQUENCE [LARGE SCALE GENOMIC DNA]</scope>
    <source>
        <strain evidence="10">ZHUSHIDOU_FW_LH</strain>
        <tissue evidence="10">Leaf</tissue>
    </source>
</reference>
<feature type="transmembrane region" description="Helical" evidence="8">
    <location>
        <begin position="221"/>
        <end position="242"/>
    </location>
</feature>
<evidence type="ECO:0000256" key="3">
    <source>
        <dbReference type="ARBA" id="ARBA00022692"/>
    </source>
</evidence>
<feature type="transmembrane region" description="Helical" evidence="8">
    <location>
        <begin position="65"/>
        <end position="86"/>
    </location>
</feature>
<evidence type="ECO:0000313" key="11">
    <source>
        <dbReference type="Proteomes" id="UP001372338"/>
    </source>
</evidence>
<evidence type="ECO:0000256" key="6">
    <source>
        <dbReference type="ARBA" id="ARBA00023136"/>
    </source>
</evidence>
<organism evidence="10 11">
    <name type="scientific">Crotalaria pallida</name>
    <name type="common">Smooth rattlebox</name>
    <name type="synonym">Crotalaria striata</name>
    <dbReference type="NCBI Taxonomy" id="3830"/>
    <lineage>
        <taxon>Eukaryota</taxon>
        <taxon>Viridiplantae</taxon>
        <taxon>Streptophyta</taxon>
        <taxon>Embryophyta</taxon>
        <taxon>Tracheophyta</taxon>
        <taxon>Spermatophyta</taxon>
        <taxon>Magnoliopsida</taxon>
        <taxon>eudicotyledons</taxon>
        <taxon>Gunneridae</taxon>
        <taxon>Pentapetalae</taxon>
        <taxon>rosids</taxon>
        <taxon>fabids</taxon>
        <taxon>Fabales</taxon>
        <taxon>Fabaceae</taxon>
        <taxon>Papilionoideae</taxon>
        <taxon>50 kb inversion clade</taxon>
        <taxon>genistoids sensu lato</taxon>
        <taxon>core genistoids</taxon>
        <taxon>Crotalarieae</taxon>
        <taxon>Crotalaria</taxon>
    </lineage>
</organism>
<dbReference type="PANTHER" id="PTHR12570:SF20">
    <property type="entry name" value="MAGNESIUM TRANSPORTER NIPA1-RELATED"/>
    <property type="match status" value="1"/>
</dbReference>
<keyword evidence="4 8" id="KW-0967">Endosome</keyword>
<feature type="transmembrane region" description="Helical" evidence="8">
    <location>
        <begin position="286"/>
        <end position="303"/>
    </location>
</feature>
<feature type="transmembrane region" description="Helical" evidence="8">
    <location>
        <begin position="92"/>
        <end position="111"/>
    </location>
</feature>
<dbReference type="GO" id="GO:0005886">
    <property type="term" value="C:plasma membrane"/>
    <property type="evidence" value="ECO:0007669"/>
    <property type="project" value="UniProtKB-SubCell"/>
</dbReference>
<evidence type="ECO:0000256" key="7">
    <source>
        <dbReference type="ARBA" id="ARBA00025284"/>
    </source>
</evidence>
<comment type="subunit">
    <text evidence="2 8">Homodimer.</text>
</comment>
<gene>
    <name evidence="10" type="ORF">RIF29_08338</name>
</gene>
<feature type="transmembrane region" description="Helical" evidence="8">
    <location>
        <begin position="186"/>
        <end position="209"/>
    </location>
</feature>
<proteinExistence type="inferred from homology"/>
<feature type="transmembrane region" description="Helical" evidence="8">
    <location>
        <begin position="158"/>
        <end position="174"/>
    </location>
</feature>
<accession>A0AAN9IKB7</accession>
<comment type="similarity">
    <text evidence="1 8">Belongs to the NIPA (TC 2.A.7) family.</text>
</comment>
<dbReference type="InterPro" id="IPR008521">
    <property type="entry name" value="Mg_trans_NIPA"/>
</dbReference>
<comment type="subcellular location">
    <subcellularLocation>
        <location evidence="8">Cell membrane</location>
        <topology evidence="8">Multi-pass membrane protein</topology>
    </subcellularLocation>
    <subcellularLocation>
        <location evidence="8">Early endosome</location>
    </subcellularLocation>
</comment>
<comment type="caution">
    <text evidence="10">The sequence shown here is derived from an EMBL/GenBank/DDBJ whole genome shotgun (WGS) entry which is preliminary data.</text>
</comment>
<dbReference type="GO" id="GO:0005769">
    <property type="term" value="C:early endosome"/>
    <property type="evidence" value="ECO:0007669"/>
    <property type="project" value="UniProtKB-SubCell"/>
</dbReference>
<keyword evidence="3 8" id="KW-0812">Transmembrane</keyword>
<keyword evidence="5 8" id="KW-1133">Transmembrane helix</keyword>
<sequence>MGTSPGNVFDKKKLSSDNVIGLILALSSSIFIGSSFIIKKMGLRKAADNGKRAATGGHSYLHEPFWWAGMISMIVGEIANFAAYAFAPALLVTPLGALSIIFSAVLAHFILKEKLHIFGVLGCALCMVGSTTIVLHAPYERNIHSVTEVWQLATEPGFIVYFCAVVILVSVLIFRYAPRYGQSHMIVYIGICSLTGSLTVMSVKAVGIALKLSFEGMNQFIYFQTWIFTLIVIVCCLLQINYLNKALDIFNTAVISPVYYVAFTSFTIFASIIMFKDWDSQDATQIATELCGFVTILSGTFLLHRTKDMGNKPAEPTVHPIPEHPPNKSPETHDSHAV</sequence>
<keyword evidence="8" id="KW-1003">Cell membrane</keyword>
<dbReference type="GO" id="GO:0015095">
    <property type="term" value="F:magnesium ion transmembrane transporter activity"/>
    <property type="evidence" value="ECO:0007669"/>
    <property type="project" value="UniProtKB-UniRule"/>
</dbReference>
<dbReference type="Proteomes" id="UP001372338">
    <property type="component" value="Unassembled WGS sequence"/>
</dbReference>
<keyword evidence="6 8" id="KW-0472">Membrane</keyword>
<dbReference type="PANTHER" id="PTHR12570">
    <property type="match status" value="1"/>
</dbReference>
<feature type="transmembrane region" description="Helical" evidence="8">
    <location>
        <begin position="20"/>
        <end position="38"/>
    </location>
</feature>
<evidence type="ECO:0000313" key="10">
    <source>
        <dbReference type="EMBL" id="KAK7280825.1"/>
    </source>
</evidence>
<evidence type="ECO:0000256" key="1">
    <source>
        <dbReference type="ARBA" id="ARBA00007001"/>
    </source>
</evidence>
<name>A0AAN9IKB7_CROPI</name>
<dbReference type="EMBL" id="JAYWIO010000002">
    <property type="protein sequence ID" value="KAK7280825.1"/>
    <property type="molecule type" value="Genomic_DNA"/>
</dbReference>
<evidence type="ECO:0000256" key="2">
    <source>
        <dbReference type="ARBA" id="ARBA00011738"/>
    </source>
</evidence>
<dbReference type="InterPro" id="IPR037185">
    <property type="entry name" value="EmrE-like"/>
</dbReference>
<feature type="region of interest" description="Disordered" evidence="9">
    <location>
        <begin position="313"/>
        <end position="338"/>
    </location>
</feature>
<dbReference type="AlphaFoldDB" id="A0AAN9IKB7"/>
<dbReference type="SUPFAM" id="SSF103481">
    <property type="entry name" value="Multidrug resistance efflux transporter EmrE"/>
    <property type="match status" value="1"/>
</dbReference>
<keyword evidence="8" id="KW-0406">Ion transport</keyword>
<evidence type="ECO:0000256" key="4">
    <source>
        <dbReference type="ARBA" id="ARBA00022753"/>
    </source>
</evidence>
<feature type="compositionally biased region" description="Basic and acidic residues" evidence="9">
    <location>
        <begin position="321"/>
        <end position="338"/>
    </location>
</feature>